<accession>A0A7X6DU50</accession>
<keyword evidence="2" id="KW-1185">Reference proteome</keyword>
<proteinExistence type="predicted"/>
<organism evidence="1 2">
    <name type="scientific">Candidatus Manganitrophus noduliformans</name>
    <dbReference type="NCBI Taxonomy" id="2606439"/>
    <lineage>
        <taxon>Bacteria</taxon>
        <taxon>Pseudomonadati</taxon>
        <taxon>Nitrospirota</taxon>
        <taxon>Nitrospiria</taxon>
        <taxon>Candidatus Troglogloeales</taxon>
        <taxon>Candidatus Manganitrophaceae</taxon>
        <taxon>Candidatus Manganitrophus</taxon>
    </lineage>
</organism>
<sequence>MMDINWEELERQIKEFRMAEKVEADINSKYGILVNDFTKEKFPEWQKKMGPIVRDMIQSNKDDPEAAAEALILILLQMVHQIAQHEVLLEYVENYNAKMLQQLRAMDERTVSLIQVLAAKGVISEKDFHAE</sequence>
<protein>
    <submittedName>
        <fullName evidence="1">Uncharacterized protein</fullName>
    </submittedName>
</protein>
<dbReference type="Proteomes" id="UP000534783">
    <property type="component" value="Unassembled WGS sequence"/>
</dbReference>
<dbReference type="RefSeq" id="WP_168063394.1">
    <property type="nucleotide sequence ID" value="NZ_VTOW01000007.1"/>
</dbReference>
<reference evidence="1 2" key="1">
    <citation type="journal article" date="2020" name="Nature">
        <title>Bacterial chemolithoautotrophy via manganese oxidation.</title>
        <authorList>
            <person name="Yu H."/>
            <person name="Leadbetter J.R."/>
        </authorList>
    </citation>
    <scope>NUCLEOTIDE SEQUENCE [LARGE SCALE GENOMIC DNA]</scope>
    <source>
        <strain evidence="1 2">Mn-1</strain>
    </source>
</reference>
<dbReference type="EMBL" id="VTOW01000007">
    <property type="protein sequence ID" value="NKE73438.1"/>
    <property type="molecule type" value="Genomic_DNA"/>
</dbReference>
<gene>
    <name evidence="1" type="ORF">MNODULE_22005</name>
</gene>
<comment type="caution">
    <text evidence="1">The sequence shown here is derived from an EMBL/GenBank/DDBJ whole genome shotgun (WGS) entry which is preliminary data.</text>
</comment>
<evidence type="ECO:0000313" key="2">
    <source>
        <dbReference type="Proteomes" id="UP000534783"/>
    </source>
</evidence>
<evidence type="ECO:0000313" key="1">
    <source>
        <dbReference type="EMBL" id="NKE73438.1"/>
    </source>
</evidence>
<dbReference type="AlphaFoldDB" id="A0A7X6DU50"/>
<name>A0A7X6DU50_9BACT</name>